<dbReference type="GO" id="GO:0016709">
    <property type="term" value="F:oxidoreductase activity, acting on paired donors, with incorporation or reduction of molecular oxygen, NAD(P)H as one donor, and incorporation of one atom of oxygen"/>
    <property type="evidence" value="ECO:0007669"/>
    <property type="project" value="UniProtKB-ARBA"/>
</dbReference>
<dbReference type="Pfam" id="PF01494">
    <property type="entry name" value="FAD_binding_3"/>
    <property type="match status" value="1"/>
</dbReference>
<dbReference type="AlphaFoldDB" id="H5X2Q2"/>
<dbReference type="PANTHER" id="PTHR43004:SF19">
    <property type="entry name" value="BINDING MONOOXYGENASE, PUTATIVE (JCVI)-RELATED"/>
    <property type="match status" value="1"/>
</dbReference>
<dbReference type="NCBIfam" id="NF006002">
    <property type="entry name" value="PRK08132.1"/>
    <property type="match status" value="1"/>
</dbReference>
<dbReference type="PRINTS" id="PR00420">
    <property type="entry name" value="RNGMNOXGNASE"/>
</dbReference>
<keyword evidence="6" id="KW-1185">Reference proteome</keyword>
<organism evidence="5 6">
    <name type="scientific">Saccharomonospora marina XMU15</name>
    <dbReference type="NCBI Taxonomy" id="882083"/>
    <lineage>
        <taxon>Bacteria</taxon>
        <taxon>Bacillati</taxon>
        <taxon>Actinomycetota</taxon>
        <taxon>Actinomycetes</taxon>
        <taxon>Pseudonocardiales</taxon>
        <taxon>Pseudonocardiaceae</taxon>
        <taxon>Saccharomonospora</taxon>
    </lineage>
</organism>
<reference evidence="5 6" key="1">
    <citation type="journal article" date="2012" name="Stand. Genomic Sci.">
        <title>Genome sequence of the ocean sediment bacterium Saccharomonospora marina type strain (XMU15(T)).</title>
        <authorList>
            <person name="Klenk H.P."/>
            <person name="Lu M."/>
            <person name="Lucas S."/>
            <person name="Lapidus A."/>
            <person name="Copeland A."/>
            <person name="Pitluck S."/>
            <person name="Goodwin L.A."/>
            <person name="Han C."/>
            <person name="Tapia R."/>
            <person name="Brambilla E.M."/>
            <person name="Potter G."/>
            <person name="Land M."/>
            <person name="Ivanova N."/>
            <person name="Rohde M."/>
            <person name="Goker M."/>
            <person name="Detter J.C."/>
            <person name="Li W.J."/>
            <person name="Kyrpides N.C."/>
            <person name="Woyke T."/>
        </authorList>
    </citation>
    <scope>NUCLEOTIDE SEQUENCE [LARGE SCALE GENOMIC DNA]</scope>
    <source>
        <strain evidence="5 6">XMU15</strain>
    </source>
</reference>
<dbReference type="Gene3D" id="3.30.70.2450">
    <property type="match status" value="1"/>
</dbReference>
<proteinExistence type="predicted"/>
<name>H5X2Q2_9PSEU</name>
<dbReference type="OrthoDB" id="8670884at2"/>
<dbReference type="InterPro" id="IPR050641">
    <property type="entry name" value="RIFMO-like"/>
</dbReference>
<evidence type="ECO:0000313" key="5">
    <source>
        <dbReference type="EMBL" id="EHR50991.1"/>
    </source>
</evidence>
<dbReference type="Pfam" id="PF21274">
    <property type="entry name" value="Rng_hyd_C"/>
    <property type="match status" value="1"/>
</dbReference>
<evidence type="ECO:0000256" key="3">
    <source>
        <dbReference type="ARBA" id="ARBA00022827"/>
    </source>
</evidence>
<keyword evidence="2" id="KW-0285">Flavoprotein</keyword>
<evidence type="ECO:0000256" key="1">
    <source>
        <dbReference type="ARBA" id="ARBA00001974"/>
    </source>
</evidence>
<evidence type="ECO:0000259" key="4">
    <source>
        <dbReference type="Pfam" id="PF01494"/>
    </source>
</evidence>
<evidence type="ECO:0000256" key="2">
    <source>
        <dbReference type="ARBA" id="ARBA00022630"/>
    </source>
</evidence>
<evidence type="ECO:0000313" key="6">
    <source>
        <dbReference type="Proteomes" id="UP000004926"/>
    </source>
</evidence>
<dbReference type="HOGENOM" id="CLU_009665_20_2_11"/>
<dbReference type="SUPFAM" id="SSF51905">
    <property type="entry name" value="FAD/NAD(P)-binding domain"/>
    <property type="match status" value="1"/>
</dbReference>
<dbReference type="eggNOG" id="COG0654">
    <property type="taxonomic scope" value="Bacteria"/>
</dbReference>
<feature type="domain" description="FAD-binding" evidence="4">
    <location>
        <begin position="8"/>
        <end position="344"/>
    </location>
</feature>
<protein>
    <submittedName>
        <fullName evidence="5">2-polyprenyl-6-methoxyphenol hydroxylase-like oxidoreductase</fullName>
    </submittedName>
</protein>
<dbReference type="InterPro" id="IPR002938">
    <property type="entry name" value="FAD-bd"/>
</dbReference>
<dbReference type="GO" id="GO:0071949">
    <property type="term" value="F:FAD binding"/>
    <property type="evidence" value="ECO:0007669"/>
    <property type="project" value="InterPro"/>
</dbReference>
<dbReference type="Gene3D" id="3.40.30.120">
    <property type="match status" value="1"/>
</dbReference>
<comment type="cofactor">
    <cofactor evidence="1">
        <name>FAD</name>
        <dbReference type="ChEBI" id="CHEBI:57692"/>
    </cofactor>
</comment>
<dbReference type="PANTHER" id="PTHR43004">
    <property type="entry name" value="TRK SYSTEM POTASSIUM UPTAKE PROTEIN"/>
    <property type="match status" value="1"/>
</dbReference>
<dbReference type="STRING" id="882083.SacmaDRAFT_2751"/>
<dbReference type="EMBL" id="CM001439">
    <property type="protein sequence ID" value="EHR50991.1"/>
    <property type="molecule type" value="Genomic_DNA"/>
</dbReference>
<dbReference type="RefSeq" id="WP_009154376.1">
    <property type="nucleotide sequence ID" value="NZ_CM001439.1"/>
</dbReference>
<keyword evidence="3" id="KW-0274">FAD</keyword>
<accession>H5X2Q2</accession>
<dbReference type="InterPro" id="IPR036188">
    <property type="entry name" value="FAD/NAD-bd_sf"/>
</dbReference>
<dbReference type="Proteomes" id="UP000004926">
    <property type="component" value="Chromosome"/>
</dbReference>
<dbReference type="Gene3D" id="3.50.50.60">
    <property type="entry name" value="FAD/NAD(P)-binding domain"/>
    <property type="match status" value="1"/>
</dbReference>
<sequence length="564" mass="61062">MTTTTTDPVAVIGNGPVGQTTALLLARWGVPVVLLDRRPGRDAVGSKAICQQRDVLDVWETVGAGRRVAREGVTWTTARTFYRDDELFAYDLPDHGRSCFPPFVNISQARTEEILDEHIAAEPLIDVRWDHDVTDISQDETGVRLRCRGSGDDTIAASYAVACAGARGDDVRRLLGVSFEGHSFDDRFLICDIRTRLPGWSSERRFYFDPSWNPGRQVLIHPCPDSTFRIDWQVPADYDLEAEEADGSLDRRIRQIIGEADYEIVWKSVYRFHARVANRLRVGRVLLAGDCAHLVAPFGARGLNSGVADAENAAWKLAFVSRGWAGESLLESYHTERHAAALENLEVTSATMRFLVPRTEAELARRVGVLRRARTDTSAHAEVDSGRLSEPFWYVDSPLTTADPTRPFAGRPPRGRLPAPAPGVLVPDGPVRVNGRQRRLRELAREGFLLLLAPDADSAAVASAVSGLSLPVRVHPFAQLDDTGALAEAFGARPGEVWLIRPDAHVAAVINTAVSNTAVIDTAVIDTAVGSIPGSPAAAEAIATALRTALSGEGGARSGAAAPA</sequence>
<gene>
    <name evidence="5" type="ORF">SacmaDRAFT_2751</name>
</gene>